<dbReference type="InterPro" id="IPR025483">
    <property type="entry name" value="Lipase_euk"/>
</dbReference>
<keyword evidence="5" id="KW-0443">Lipid metabolism</keyword>
<sequence>MEKAAILLMVLFTFCGKFSEFFDLWTTTVLHEKDVTSTEDIPDFISLVSRHGYPAEEHQITTEDGYVLHVHRIPGSPKSPPAPGKPVVYIQHGILGASVLFVLGGPDKDLAYILADAGYDVWLGNARGNTYSRSHKILSPDTDRRFWQFSYHEIAIYDVSAAIDYALYKTDRKSLVYIGHSMGSTMSLVLLSTKLEYNDKVHLVINLATVCNRRQSNYFVNFFKDNGWLLKSLMTAGGMTEIMPRSARYSRLFHNMCSDGSALQEFCVSALRNTTGFDPDVLDFKLLVEAFTHNPAGASAQTFVHFYQNMIAGRLQMYDHGVMGNLARYRQITPPAYNLENVVTPVVMIYGKGDPIAPPEESLDLLGILKNARAESVPHDNFGHMDFLWAKNVKRLLQDRILEIISEFSERR</sequence>
<feature type="chain" id="PRO_5029811169" description="Lipase" evidence="9">
    <location>
        <begin position="20"/>
        <end position="412"/>
    </location>
</feature>
<keyword evidence="6" id="KW-0325">Glycoprotein</keyword>
<feature type="active site" description="Charge relay system" evidence="8">
    <location>
        <position position="384"/>
    </location>
</feature>
<dbReference type="EnsemblMetazoa" id="XM_016985296">
    <property type="protein sequence ID" value="XP_016840785"/>
    <property type="gene ID" value="LOC100117466"/>
</dbReference>
<evidence type="ECO:0000256" key="7">
    <source>
        <dbReference type="PIRNR" id="PIRNR000862"/>
    </source>
</evidence>
<dbReference type="GO" id="GO:0016788">
    <property type="term" value="F:hydrolase activity, acting on ester bonds"/>
    <property type="evidence" value="ECO:0007669"/>
    <property type="project" value="InterPro"/>
</dbReference>
<dbReference type="GeneID" id="100117466"/>
<dbReference type="Gene3D" id="3.40.50.1820">
    <property type="entry name" value="alpha/beta hydrolase"/>
    <property type="match status" value="1"/>
</dbReference>
<dbReference type="RefSeq" id="XP_016840785.1">
    <property type="nucleotide sequence ID" value="XM_016985296.2"/>
</dbReference>
<dbReference type="SUPFAM" id="SSF53474">
    <property type="entry name" value="alpha/beta-Hydrolases"/>
    <property type="match status" value="1"/>
</dbReference>
<keyword evidence="2 9" id="KW-0732">Signal</keyword>
<evidence type="ECO:0000256" key="8">
    <source>
        <dbReference type="PIRSR" id="PIRSR000862-1"/>
    </source>
</evidence>
<dbReference type="KEGG" id="nvi:100117466"/>
<keyword evidence="13" id="KW-1185">Reference proteome</keyword>
<organism evidence="12 13">
    <name type="scientific">Nasonia vitripennis</name>
    <name type="common">Parasitic wasp</name>
    <dbReference type="NCBI Taxonomy" id="7425"/>
    <lineage>
        <taxon>Eukaryota</taxon>
        <taxon>Metazoa</taxon>
        <taxon>Ecdysozoa</taxon>
        <taxon>Arthropoda</taxon>
        <taxon>Hexapoda</taxon>
        <taxon>Insecta</taxon>
        <taxon>Pterygota</taxon>
        <taxon>Neoptera</taxon>
        <taxon>Endopterygota</taxon>
        <taxon>Hymenoptera</taxon>
        <taxon>Apocrita</taxon>
        <taxon>Proctotrupomorpha</taxon>
        <taxon>Chalcidoidea</taxon>
        <taxon>Pteromalidae</taxon>
        <taxon>Pteromalinae</taxon>
        <taxon>Nasonia</taxon>
    </lineage>
</organism>
<dbReference type="InterPro" id="IPR006693">
    <property type="entry name" value="AB_hydrolase_lipase"/>
</dbReference>
<feature type="active site" description="Charge relay system" evidence="8">
    <location>
        <position position="354"/>
    </location>
</feature>
<dbReference type="Pfam" id="PF04083">
    <property type="entry name" value="Abhydro_lipase"/>
    <property type="match status" value="1"/>
</dbReference>
<protein>
    <recommendedName>
        <fullName evidence="7">Lipase</fullName>
    </recommendedName>
</protein>
<evidence type="ECO:0000256" key="1">
    <source>
        <dbReference type="ARBA" id="ARBA00010701"/>
    </source>
</evidence>
<dbReference type="FunFam" id="3.40.50.1820:FF:000057">
    <property type="entry name" value="Lipase"/>
    <property type="match status" value="1"/>
</dbReference>
<dbReference type="Proteomes" id="UP000002358">
    <property type="component" value="Chromosome 1"/>
</dbReference>
<dbReference type="Pfam" id="PF12146">
    <property type="entry name" value="Hydrolase_4"/>
    <property type="match status" value="1"/>
</dbReference>
<accession>A0A7M7J3V0</accession>
<evidence type="ECO:0000256" key="5">
    <source>
        <dbReference type="ARBA" id="ARBA00023098"/>
    </source>
</evidence>
<evidence type="ECO:0000256" key="9">
    <source>
        <dbReference type="SAM" id="SignalP"/>
    </source>
</evidence>
<dbReference type="AlphaFoldDB" id="A0A7M7J3V0"/>
<feature type="domain" description="Partial AB-hydrolase lipase" evidence="10">
    <location>
        <begin position="47"/>
        <end position="103"/>
    </location>
</feature>
<evidence type="ECO:0000256" key="3">
    <source>
        <dbReference type="ARBA" id="ARBA00022801"/>
    </source>
</evidence>
<evidence type="ECO:0000313" key="13">
    <source>
        <dbReference type="Proteomes" id="UP000002358"/>
    </source>
</evidence>
<dbReference type="SMR" id="A0A7M7J3V0"/>
<dbReference type="InParanoid" id="A0A7M7J3V0"/>
<proteinExistence type="inferred from homology"/>
<evidence type="ECO:0000259" key="10">
    <source>
        <dbReference type="Pfam" id="PF04083"/>
    </source>
</evidence>
<name>A0A7M7J3V0_NASVI</name>
<dbReference type="PANTHER" id="PTHR11005">
    <property type="entry name" value="LYSOSOMAL ACID LIPASE-RELATED"/>
    <property type="match status" value="1"/>
</dbReference>
<keyword evidence="3 7" id="KW-0378">Hydrolase</keyword>
<feature type="domain" description="Serine aminopeptidase S33" evidence="11">
    <location>
        <begin position="108"/>
        <end position="235"/>
    </location>
</feature>
<evidence type="ECO:0000256" key="2">
    <source>
        <dbReference type="ARBA" id="ARBA00022729"/>
    </source>
</evidence>
<evidence type="ECO:0000259" key="11">
    <source>
        <dbReference type="Pfam" id="PF12146"/>
    </source>
</evidence>
<evidence type="ECO:0000313" key="12">
    <source>
        <dbReference type="EnsemblMetazoa" id="XP_016840785"/>
    </source>
</evidence>
<comment type="similarity">
    <text evidence="1 7">Belongs to the AB hydrolase superfamily. Lipase family.</text>
</comment>
<dbReference type="PIRSF" id="PIRSF000862">
    <property type="entry name" value="Steryl_ester_lip"/>
    <property type="match status" value="1"/>
</dbReference>
<feature type="active site" description="Nucleophile" evidence="8">
    <location>
        <position position="181"/>
    </location>
</feature>
<evidence type="ECO:0000256" key="4">
    <source>
        <dbReference type="ARBA" id="ARBA00022963"/>
    </source>
</evidence>
<evidence type="ECO:0000256" key="6">
    <source>
        <dbReference type="ARBA" id="ARBA00023180"/>
    </source>
</evidence>
<feature type="signal peptide" evidence="9">
    <location>
        <begin position="1"/>
        <end position="19"/>
    </location>
</feature>
<dbReference type="OrthoDB" id="9974421at2759"/>
<keyword evidence="4 7" id="KW-0442">Lipid degradation</keyword>
<dbReference type="GO" id="GO:0016042">
    <property type="term" value="P:lipid catabolic process"/>
    <property type="evidence" value="ECO:0007669"/>
    <property type="project" value="UniProtKB-KW"/>
</dbReference>
<dbReference type="InterPro" id="IPR029058">
    <property type="entry name" value="AB_hydrolase_fold"/>
</dbReference>
<reference evidence="12" key="1">
    <citation type="submission" date="2021-01" db="UniProtKB">
        <authorList>
            <consortium name="EnsemblMetazoa"/>
        </authorList>
    </citation>
    <scope>IDENTIFICATION</scope>
</reference>
<dbReference type="InterPro" id="IPR022742">
    <property type="entry name" value="Hydrolase_4"/>
</dbReference>